<gene>
    <name evidence="21" type="ORF">EDM21_07960</name>
</gene>
<dbReference type="SUPFAM" id="SSF56601">
    <property type="entry name" value="beta-lactamase/transpeptidase-like"/>
    <property type="match status" value="1"/>
</dbReference>
<evidence type="ECO:0000256" key="3">
    <source>
        <dbReference type="ARBA" id="ARBA00007739"/>
    </source>
</evidence>
<evidence type="ECO:0000313" key="22">
    <source>
        <dbReference type="Proteomes" id="UP000490800"/>
    </source>
</evidence>
<reference evidence="21 22" key="1">
    <citation type="journal article" date="2019" name="Microorganisms">
        <title>Paenibacillus lutrae sp. nov., A Chitinolytic Species Isolated from A River Otter in Castril Natural Park, Granada, Spain.</title>
        <authorList>
            <person name="Rodriguez M."/>
            <person name="Reina J.C."/>
            <person name="Bejar V."/>
            <person name="Llamas I."/>
        </authorList>
    </citation>
    <scope>NUCLEOTIDE SEQUENCE [LARGE SCALE GENOMIC DNA]</scope>
    <source>
        <strain evidence="21 22">N10</strain>
    </source>
</reference>
<keyword evidence="11" id="KW-0573">Peptidoglycan synthesis</keyword>
<keyword evidence="5" id="KW-0121">Carboxypeptidase</keyword>
<dbReference type="GO" id="GO:0008955">
    <property type="term" value="F:peptidoglycan glycosyltransferase activity"/>
    <property type="evidence" value="ECO:0007669"/>
    <property type="project" value="UniProtKB-EC"/>
</dbReference>
<evidence type="ECO:0000256" key="13">
    <source>
        <dbReference type="ARBA" id="ARBA00023268"/>
    </source>
</evidence>
<evidence type="ECO:0000256" key="7">
    <source>
        <dbReference type="ARBA" id="ARBA00022676"/>
    </source>
</evidence>
<organism evidence="21 22">
    <name type="scientific">Paenibacillus lutrae</name>
    <dbReference type="NCBI Taxonomy" id="2078573"/>
    <lineage>
        <taxon>Bacteria</taxon>
        <taxon>Bacillati</taxon>
        <taxon>Bacillota</taxon>
        <taxon>Bacilli</taxon>
        <taxon>Bacillales</taxon>
        <taxon>Paenibacillaceae</taxon>
        <taxon>Paenibacillus</taxon>
    </lineage>
</organism>
<evidence type="ECO:0000256" key="18">
    <source>
        <dbReference type="SAM" id="Phobius"/>
    </source>
</evidence>
<proteinExistence type="inferred from homology"/>
<dbReference type="Gene3D" id="1.10.3810.10">
    <property type="entry name" value="Biosynthetic peptidoglycan transglycosylase-like"/>
    <property type="match status" value="1"/>
</dbReference>
<evidence type="ECO:0000313" key="21">
    <source>
        <dbReference type="EMBL" id="MVO99461.1"/>
    </source>
</evidence>
<keyword evidence="8" id="KW-0808">Transferase</keyword>
<comment type="catalytic activity">
    <reaction evidence="16">
        <text>[GlcNAc-(1-&gt;4)-Mur2Ac(oyl-L-Ala-gamma-D-Glu-L-Lys-D-Ala-D-Ala)](n)-di-trans,octa-cis-undecaprenyl diphosphate + beta-D-GlcNAc-(1-&gt;4)-Mur2Ac(oyl-L-Ala-gamma-D-Glu-L-Lys-D-Ala-D-Ala)-di-trans,octa-cis-undecaprenyl diphosphate = [GlcNAc-(1-&gt;4)-Mur2Ac(oyl-L-Ala-gamma-D-Glu-L-Lys-D-Ala-D-Ala)](n+1)-di-trans,octa-cis-undecaprenyl diphosphate + di-trans,octa-cis-undecaprenyl diphosphate + H(+)</text>
        <dbReference type="Rhea" id="RHEA:23708"/>
        <dbReference type="Rhea" id="RHEA-COMP:9602"/>
        <dbReference type="Rhea" id="RHEA-COMP:9603"/>
        <dbReference type="ChEBI" id="CHEBI:15378"/>
        <dbReference type="ChEBI" id="CHEBI:58405"/>
        <dbReference type="ChEBI" id="CHEBI:60033"/>
        <dbReference type="ChEBI" id="CHEBI:78435"/>
        <dbReference type="EC" id="2.4.99.28"/>
    </reaction>
</comment>
<dbReference type="Proteomes" id="UP000490800">
    <property type="component" value="Unassembled WGS sequence"/>
</dbReference>
<dbReference type="Gene3D" id="3.40.710.10">
    <property type="entry name" value="DD-peptidase/beta-lactamase superfamily"/>
    <property type="match status" value="1"/>
</dbReference>
<dbReference type="PANTHER" id="PTHR32282:SF11">
    <property type="entry name" value="PENICILLIN-BINDING PROTEIN 1B"/>
    <property type="match status" value="1"/>
</dbReference>
<feature type="region of interest" description="Disordered" evidence="17">
    <location>
        <begin position="666"/>
        <end position="802"/>
    </location>
</feature>
<dbReference type="InterPro" id="IPR036950">
    <property type="entry name" value="PBP_transglycosylase"/>
</dbReference>
<dbReference type="EMBL" id="RHLK01000003">
    <property type="protein sequence ID" value="MVO99461.1"/>
    <property type="molecule type" value="Genomic_DNA"/>
</dbReference>
<dbReference type="NCBIfam" id="TIGR02074">
    <property type="entry name" value="PBP_1a_fam"/>
    <property type="match status" value="1"/>
</dbReference>
<dbReference type="GO" id="GO:0008658">
    <property type="term" value="F:penicillin binding"/>
    <property type="evidence" value="ECO:0007669"/>
    <property type="project" value="InterPro"/>
</dbReference>
<comment type="caution">
    <text evidence="21">The sequence shown here is derived from an EMBL/GenBank/DDBJ whole genome shotgun (WGS) entry which is preliminary data.</text>
</comment>
<dbReference type="GO" id="GO:0030288">
    <property type="term" value="C:outer membrane-bounded periplasmic space"/>
    <property type="evidence" value="ECO:0007669"/>
    <property type="project" value="TreeGrafter"/>
</dbReference>
<keyword evidence="6" id="KW-0645">Protease</keyword>
<dbReference type="RefSeq" id="WP_157334445.1">
    <property type="nucleotide sequence ID" value="NZ_RHLK01000003.1"/>
</dbReference>
<dbReference type="GO" id="GO:0006508">
    <property type="term" value="P:proteolysis"/>
    <property type="evidence" value="ECO:0007669"/>
    <property type="project" value="UniProtKB-KW"/>
</dbReference>
<keyword evidence="13" id="KW-0511">Multifunctional enzyme</keyword>
<keyword evidence="12 18" id="KW-0472">Membrane</keyword>
<dbReference type="FunFam" id="1.10.3810.10:FF:000001">
    <property type="entry name" value="Penicillin-binding protein 1A"/>
    <property type="match status" value="1"/>
</dbReference>
<comment type="similarity">
    <text evidence="3">In the N-terminal section; belongs to the glycosyltransferase 51 family.</text>
</comment>
<dbReference type="SUPFAM" id="SSF53955">
    <property type="entry name" value="Lysozyme-like"/>
    <property type="match status" value="1"/>
</dbReference>
<evidence type="ECO:0000256" key="16">
    <source>
        <dbReference type="ARBA" id="ARBA00049902"/>
    </source>
</evidence>
<keyword evidence="10" id="KW-0133">Cell shape</keyword>
<sequence length="802" mass="87649">MANKQDKAELEKTTVTAPKKKKKKAVRRIAGVVFIGMLTIGLGAAGWAAKTGYTMYEQTDITKLSQEPPQSLRIYDANEKLITELTNSRMEYIPLSDFPENLKNAIIAVEDSRFYEHGGIDFKGLSRAMYTNLRNGDVVQGGSTITQQLAKVMLFSSEQTLERKVNEAVAALKIEKNYNKNQILELYLNYIYYGRGAWGIERASQTYFDKNASKLTLAEAALLAGLPKSPNVYSPLNNIEKAKERRDLVLSLMAEQGKITAEQKNEAQSEPIKLTDKSSLAATNKYPSYVDHVIEETLSKTKMSEQEILSSGLQIYTNLDPAVQDAAEAVYMEKKNFPGDKGGLQSSVIVLDSKTGAIRGLVGSRSDKREFRAFNYATQLQRQPGSTIKPVVVYTPALLAGFKPQDLINDVETEFGNSYKPGNSGQRFHGWVTMETALMQSYNVPAVALMKEVGIGKAMDFGRKAGLPLEDDDRVYGLALGGLKYGTSPLVMAQAYTMYANNGKLSKAYAVSKIVDRSGNVVLQEKPQTNQIIDANTAYTMTQMMQKVVTDGTGRSARIKYPVAGKTGTTQLPDVAEFRTGSGKVINGMKDAWFVGYTPELVTAVWVGYPVTNREHYIPSEGGTLPGELFAKVMSGALKNRPVIAFQPPKGYRLAGGKIQRINGEEDKLYASADDSSERRRSSGKTDSPIKKVDRADVSPSPTPAATPAKNGDTAHKPDKETTGPSNNKGNGGDKNDSEGSKDKPGKDKPDKDKTDQTDQDRPGKEDDSSSKEPGKPDKDNGKDKPVVTEPVKTPPVKESGK</sequence>
<dbReference type="GO" id="GO:0005886">
    <property type="term" value="C:plasma membrane"/>
    <property type="evidence" value="ECO:0007669"/>
    <property type="project" value="UniProtKB-SubCell"/>
</dbReference>
<evidence type="ECO:0000259" key="19">
    <source>
        <dbReference type="Pfam" id="PF00905"/>
    </source>
</evidence>
<feature type="compositionally biased region" description="Low complexity" evidence="17">
    <location>
        <begin position="788"/>
        <end position="802"/>
    </location>
</feature>
<keyword evidence="9" id="KW-0378">Hydrolase</keyword>
<dbReference type="InterPro" id="IPR050396">
    <property type="entry name" value="Glycosyltr_51/Transpeptidase"/>
</dbReference>
<comment type="subcellular location">
    <subcellularLocation>
        <location evidence="1">Cell membrane</location>
    </subcellularLocation>
</comment>
<keyword evidence="4" id="KW-1003">Cell membrane</keyword>
<evidence type="ECO:0000256" key="2">
    <source>
        <dbReference type="ARBA" id="ARBA00007090"/>
    </source>
</evidence>
<evidence type="ECO:0000256" key="6">
    <source>
        <dbReference type="ARBA" id="ARBA00022670"/>
    </source>
</evidence>
<keyword evidence="14" id="KW-0961">Cell wall biogenesis/degradation</keyword>
<evidence type="ECO:0000256" key="5">
    <source>
        <dbReference type="ARBA" id="ARBA00022645"/>
    </source>
</evidence>
<name>A0A7X3FHI5_9BACL</name>
<dbReference type="OrthoDB" id="9766909at2"/>
<dbReference type="InterPro" id="IPR001264">
    <property type="entry name" value="Glyco_trans_51"/>
</dbReference>
<evidence type="ECO:0000256" key="9">
    <source>
        <dbReference type="ARBA" id="ARBA00022801"/>
    </source>
</evidence>
<keyword evidence="18" id="KW-1133">Transmembrane helix</keyword>
<dbReference type="GO" id="GO:0008360">
    <property type="term" value="P:regulation of cell shape"/>
    <property type="evidence" value="ECO:0007669"/>
    <property type="project" value="UniProtKB-KW"/>
</dbReference>
<evidence type="ECO:0000256" key="11">
    <source>
        <dbReference type="ARBA" id="ARBA00022984"/>
    </source>
</evidence>
<feature type="compositionally biased region" description="Basic and acidic residues" evidence="17">
    <location>
        <begin position="713"/>
        <end position="722"/>
    </location>
</feature>
<dbReference type="GO" id="GO:0071555">
    <property type="term" value="P:cell wall organization"/>
    <property type="evidence" value="ECO:0007669"/>
    <property type="project" value="UniProtKB-KW"/>
</dbReference>
<evidence type="ECO:0000256" key="17">
    <source>
        <dbReference type="SAM" id="MobiDB-lite"/>
    </source>
</evidence>
<dbReference type="AlphaFoldDB" id="A0A7X3FHI5"/>
<feature type="compositionally biased region" description="Basic and acidic residues" evidence="17">
    <location>
        <begin position="732"/>
        <end position="787"/>
    </location>
</feature>
<dbReference type="GO" id="GO:0009252">
    <property type="term" value="P:peptidoglycan biosynthetic process"/>
    <property type="evidence" value="ECO:0007669"/>
    <property type="project" value="UniProtKB-KW"/>
</dbReference>
<feature type="domain" description="Glycosyl transferase family 51" evidence="20">
    <location>
        <begin position="79"/>
        <end position="253"/>
    </location>
</feature>
<feature type="domain" description="Penicillin-binding protein transpeptidase" evidence="19">
    <location>
        <begin position="347"/>
        <end position="634"/>
    </location>
</feature>
<comment type="catalytic activity">
    <reaction evidence="15">
        <text>Preferential cleavage: (Ac)2-L-Lys-D-Ala-|-D-Ala. Also transpeptidation of peptidyl-alanyl moieties that are N-acyl substituents of D-alanine.</text>
        <dbReference type="EC" id="3.4.16.4"/>
    </reaction>
</comment>
<dbReference type="Pfam" id="PF00905">
    <property type="entry name" value="Transpeptidase"/>
    <property type="match status" value="1"/>
</dbReference>
<feature type="compositionally biased region" description="Basic and acidic residues" evidence="17">
    <location>
        <begin position="688"/>
        <end position="697"/>
    </location>
</feature>
<keyword evidence="7" id="KW-0328">Glycosyltransferase</keyword>
<dbReference type="InterPro" id="IPR001460">
    <property type="entry name" value="PCN-bd_Tpept"/>
</dbReference>
<dbReference type="InterPro" id="IPR023346">
    <property type="entry name" value="Lysozyme-like_dom_sf"/>
</dbReference>
<evidence type="ECO:0000256" key="12">
    <source>
        <dbReference type="ARBA" id="ARBA00023136"/>
    </source>
</evidence>
<dbReference type="PANTHER" id="PTHR32282">
    <property type="entry name" value="BINDING PROTEIN TRANSPEPTIDASE, PUTATIVE-RELATED"/>
    <property type="match status" value="1"/>
</dbReference>
<evidence type="ECO:0000256" key="10">
    <source>
        <dbReference type="ARBA" id="ARBA00022960"/>
    </source>
</evidence>
<accession>A0A7X3FHI5</accession>
<keyword evidence="22" id="KW-1185">Reference proteome</keyword>
<evidence type="ECO:0000256" key="15">
    <source>
        <dbReference type="ARBA" id="ARBA00034000"/>
    </source>
</evidence>
<dbReference type="Pfam" id="PF00912">
    <property type="entry name" value="Transgly"/>
    <property type="match status" value="1"/>
</dbReference>
<evidence type="ECO:0000256" key="8">
    <source>
        <dbReference type="ARBA" id="ARBA00022679"/>
    </source>
</evidence>
<evidence type="ECO:0000259" key="20">
    <source>
        <dbReference type="Pfam" id="PF00912"/>
    </source>
</evidence>
<dbReference type="InterPro" id="IPR012338">
    <property type="entry name" value="Beta-lactam/transpept-like"/>
</dbReference>
<comment type="similarity">
    <text evidence="2">In the C-terminal section; belongs to the transpeptidase family.</text>
</comment>
<dbReference type="GO" id="GO:0009002">
    <property type="term" value="F:serine-type D-Ala-D-Ala carboxypeptidase activity"/>
    <property type="evidence" value="ECO:0007669"/>
    <property type="project" value="UniProtKB-EC"/>
</dbReference>
<protein>
    <submittedName>
        <fullName evidence="21">PBP1A family penicillin-binding protein</fullName>
    </submittedName>
</protein>
<keyword evidence="18" id="KW-0812">Transmembrane</keyword>
<evidence type="ECO:0000256" key="4">
    <source>
        <dbReference type="ARBA" id="ARBA00022475"/>
    </source>
</evidence>
<evidence type="ECO:0000256" key="1">
    <source>
        <dbReference type="ARBA" id="ARBA00004236"/>
    </source>
</evidence>
<evidence type="ECO:0000256" key="14">
    <source>
        <dbReference type="ARBA" id="ARBA00023316"/>
    </source>
</evidence>
<feature type="transmembrane region" description="Helical" evidence="18">
    <location>
        <begin position="29"/>
        <end position="49"/>
    </location>
</feature>